<dbReference type="SUPFAM" id="SSF160574">
    <property type="entry name" value="BT0923-like"/>
    <property type="match status" value="1"/>
</dbReference>
<comment type="caution">
    <text evidence="2">The sequence shown here is derived from an EMBL/GenBank/DDBJ whole genome shotgun (WGS) entry which is preliminary data.</text>
</comment>
<accession>A0A4R8DNW8</accession>
<dbReference type="Pfam" id="PF11396">
    <property type="entry name" value="PepSY_like"/>
    <property type="match status" value="1"/>
</dbReference>
<feature type="domain" description="Putative beta-lactamase-inhibitor-like PepSY-like" evidence="1">
    <location>
        <begin position="61"/>
        <end position="134"/>
    </location>
</feature>
<dbReference type="Proteomes" id="UP000294498">
    <property type="component" value="Unassembled WGS sequence"/>
</dbReference>
<protein>
    <submittedName>
        <fullName evidence="2">Putative PepSY-like beta-lactamase-inhibitor</fullName>
    </submittedName>
</protein>
<proteinExistence type="predicted"/>
<evidence type="ECO:0000313" key="3">
    <source>
        <dbReference type="Proteomes" id="UP000294498"/>
    </source>
</evidence>
<reference evidence="2 3" key="1">
    <citation type="submission" date="2019-03" db="EMBL/GenBank/DDBJ databases">
        <title>Genomic Encyclopedia of Type Strains, Phase IV (KMG-IV): sequencing the most valuable type-strain genomes for metagenomic binning, comparative biology and taxonomic classification.</title>
        <authorList>
            <person name="Goeker M."/>
        </authorList>
    </citation>
    <scope>NUCLEOTIDE SEQUENCE [LARGE SCALE GENOMIC DNA]</scope>
    <source>
        <strain evidence="2 3">DSM 100059</strain>
    </source>
</reference>
<dbReference type="AlphaFoldDB" id="A0A4R8DNW8"/>
<dbReference type="Gene3D" id="3.10.450.360">
    <property type="match status" value="1"/>
</dbReference>
<gene>
    <name evidence="2" type="ORF">EDB95_0425</name>
</gene>
<sequence>MVIAVALFGTTAATAQTTHHHHAAKTETVKAVTPPDAVLTAFQGKFSGDTATWAVTPSGNYAATFMSSGEKECAEFSADGQWLRNRTDMTLDQLPDPAKTALQSKYPGMEIASIQKLEYNNVNPFYKVNLKQGDQSKDVMVNDAGYVQE</sequence>
<name>A0A4R8DNW8_9BACT</name>
<dbReference type="InterPro" id="IPR021533">
    <property type="entry name" value="PepSY-like"/>
</dbReference>
<dbReference type="EMBL" id="SODV01000001">
    <property type="protein sequence ID" value="TDW99415.1"/>
    <property type="molecule type" value="Genomic_DNA"/>
</dbReference>
<organism evidence="2 3">
    <name type="scientific">Dinghuibacter silviterrae</name>
    <dbReference type="NCBI Taxonomy" id="1539049"/>
    <lineage>
        <taxon>Bacteria</taxon>
        <taxon>Pseudomonadati</taxon>
        <taxon>Bacteroidota</taxon>
        <taxon>Chitinophagia</taxon>
        <taxon>Chitinophagales</taxon>
        <taxon>Chitinophagaceae</taxon>
        <taxon>Dinghuibacter</taxon>
    </lineage>
</organism>
<keyword evidence="3" id="KW-1185">Reference proteome</keyword>
<evidence type="ECO:0000313" key="2">
    <source>
        <dbReference type="EMBL" id="TDW99415.1"/>
    </source>
</evidence>
<evidence type="ECO:0000259" key="1">
    <source>
        <dbReference type="Pfam" id="PF11396"/>
    </source>
</evidence>